<keyword evidence="2" id="KW-1185">Reference proteome</keyword>
<sequence length="222" mass="25239">MTSSLSDFPDRYETIPIQKFFKSSVDISYLNLRDDVMKCNEIIVINSLNRKNFMTTYMYTTSVPVFKQLLNSLRNILTKAEDYAAEKKIDPTVLLEARLYPDMFPLIRQVQIAADFAKSVSARLAGVEVPAFDDHEGNFTELKERIGKTLLFIESLTPAQFEGSETREIVLRPGTPKEKKLLGHAYLTSYGLPQFFFHVTSAYAILRHNGLNVGKGDYMGTF</sequence>
<dbReference type="RefSeq" id="WP_246487008.1">
    <property type="nucleotide sequence ID" value="NZ_CAJNBL010000003.1"/>
</dbReference>
<proteinExistence type="predicted"/>
<dbReference type="EMBL" id="CAJNBL010000003">
    <property type="protein sequence ID" value="CAE6690589.1"/>
    <property type="molecule type" value="Genomic_DNA"/>
</dbReference>
<dbReference type="InterPro" id="IPR018531">
    <property type="entry name" value="DUF1993"/>
</dbReference>
<protein>
    <recommendedName>
        <fullName evidence="3">DUF1993 domain-containing protein</fullName>
    </recommendedName>
</protein>
<dbReference type="PANTHER" id="PTHR36922:SF1">
    <property type="entry name" value="DUF1993 DOMAIN-CONTAINING PROTEIN"/>
    <property type="match status" value="1"/>
</dbReference>
<dbReference type="Proteomes" id="UP000675882">
    <property type="component" value="Unassembled WGS sequence"/>
</dbReference>
<accession>A0A916BAS7</accession>
<dbReference type="AlphaFoldDB" id="A0A916BAS7"/>
<gene>
    <name evidence="1" type="ORF">NTGZN8_110027</name>
</gene>
<dbReference type="InterPro" id="IPR034660">
    <property type="entry name" value="DinB/YfiT-like"/>
</dbReference>
<comment type="caution">
    <text evidence="1">The sequence shown here is derived from an EMBL/GenBank/DDBJ whole genome shotgun (WGS) entry which is preliminary data.</text>
</comment>
<dbReference type="Pfam" id="PF09351">
    <property type="entry name" value="DUF1993"/>
    <property type="match status" value="1"/>
</dbReference>
<evidence type="ECO:0000313" key="2">
    <source>
        <dbReference type="Proteomes" id="UP000675882"/>
    </source>
</evidence>
<reference evidence="1" key="1">
    <citation type="submission" date="2021-02" db="EMBL/GenBank/DDBJ databases">
        <authorList>
            <person name="Han P."/>
        </authorList>
    </citation>
    <scope>NUCLEOTIDE SEQUENCE</scope>
    <source>
        <strain evidence="1">Candidatus Nitrotoga sp. ZN8</strain>
    </source>
</reference>
<name>A0A916BAS7_9PROT</name>
<organism evidence="1 2">
    <name type="scientific">Candidatus Nitrotoga fabula</name>
    <dbReference type="NCBI Taxonomy" id="2182327"/>
    <lineage>
        <taxon>Bacteria</taxon>
        <taxon>Pseudomonadati</taxon>
        <taxon>Pseudomonadota</taxon>
        <taxon>Betaproteobacteria</taxon>
        <taxon>Nitrosomonadales</taxon>
        <taxon>Gallionellaceae</taxon>
        <taxon>Candidatus Nitrotoga</taxon>
    </lineage>
</organism>
<evidence type="ECO:0000313" key="1">
    <source>
        <dbReference type="EMBL" id="CAE6690589.1"/>
    </source>
</evidence>
<dbReference type="SUPFAM" id="SSF109854">
    <property type="entry name" value="DinB/YfiT-like putative metalloenzymes"/>
    <property type="match status" value="1"/>
</dbReference>
<dbReference type="Gene3D" id="1.20.120.450">
    <property type="entry name" value="dinb family like domain"/>
    <property type="match status" value="1"/>
</dbReference>
<dbReference type="PANTHER" id="PTHR36922">
    <property type="entry name" value="BLL2446 PROTEIN"/>
    <property type="match status" value="1"/>
</dbReference>
<evidence type="ECO:0008006" key="3">
    <source>
        <dbReference type="Google" id="ProtNLM"/>
    </source>
</evidence>